<dbReference type="InterPro" id="IPR046839">
    <property type="entry name" value="ABC_toxin_N"/>
</dbReference>
<sequence>MAMQAALADIQEARRNALVDYYIAHCVPDTPIDGGVPLSKRVKTPDDLYEYLLIDTQITATVTTARVAEAISSVQLYVNRCLGGYDPDVDNAPGSTMVRQSRPGGFLYDWDAYNQVYSTWAGKERLQYYPSVYLDPSLRYNKTELFNALEETINQGRISSTRVDAGFQQYMLGFETLANLETISGYQAGYGAAASADCRDTLYFIGRTSTAPYSYYWRTCNMAIRDDAGNITGGAWSQWLKVEAPTSEALNDYLSPCWANGRLYVCWLTRTEVGATGGETNTKPLYQYYVNIWVRRNDGGWEAVSKVPCSASGEILRALAVANERGDEVSLYVSTTAGQFTYRNATWQYYESPLPPSNMVFSNYTMQSGKELNTGLVGVKVDLPSPSGEYFLQINEITPKEIIAYTNSPKIGTYFIDDTGYYFAGSTHIGPGIAIGFREELVKISFQYMDGGNYKWPETQFYDIYLYKTEKLSNSGFMFNKDALYLSNENWSIALSTDAARNFIKPLDLGIANLLSYEVQTALIEQGGTQPIDFNGAYGLYFWEIFFHSSFLIADRYLNEQNYADAAQWYRYIFAATGYRNDQGELETIDG</sequence>
<dbReference type="Proteomes" id="UP001211689">
    <property type="component" value="Unassembled WGS sequence"/>
</dbReference>
<dbReference type="InterPro" id="IPR041079">
    <property type="entry name" value="Neuraminidase-like"/>
</dbReference>
<name>A0ABT4YDB4_METRE</name>
<feature type="non-terminal residue" evidence="3">
    <location>
        <position position="591"/>
    </location>
</feature>
<keyword evidence="4" id="KW-1185">Reference proteome</keyword>
<evidence type="ECO:0000313" key="3">
    <source>
        <dbReference type="EMBL" id="MDA8486886.1"/>
    </source>
</evidence>
<proteinExistence type="predicted"/>
<dbReference type="Pfam" id="PF18413">
    <property type="entry name" value="Neuraminidase"/>
    <property type="match status" value="1"/>
</dbReference>
<dbReference type="EMBL" id="JANEWF010000082">
    <property type="protein sequence ID" value="MDA8486886.1"/>
    <property type="molecule type" value="Genomic_DNA"/>
</dbReference>
<organism evidence="3 4">
    <name type="scientific">Metapseudomonas resinovorans</name>
    <name type="common">Pseudomonas resinovorans</name>
    <dbReference type="NCBI Taxonomy" id="53412"/>
    <lineage>
        <taxon>Bacteria</taxon>
        <taxon>Pseudomonadati</taxon>
        <taxon>Pseudomonadota</taxon>
        <taxon>Gammaproteobacteria</taxon>
        <taxon>Pseudomonadales</taxon>
        <taxon>Pseudomonadaceae</taxon>
        <taxon>Metapseudomonas</taxon>
    </lineage>
</organism>
<accession>A0ABT4YDB4</accession>
<evidence type="ECO:0000259" key="1">
    <source>
        <dbReference type="Pfam" id="PF18413"/>
    </source>
</evidence>
<dbReference type="Pfam" id="PF20220">
    <property type="entry name" value="ABC_toxin_N"/>
    <property type="match status" value="1"/>
</dbReference>
<evidence type="ECO:0000259" key="2">
    <source>
        <dbReference type="Pfam" id="PF20220"/>
    </source>
</evidence>
<evidence type="ECO:0000313" key="4">
    <source>
        <dbReference type="Proteomes" id="UP001211689"/>
    </source>
</evidence>
<feature type="domain" description="Neuraminidase-like" evidence="1">
    <location>
        <begin position="180"/>
        <end position="303"/>
    </location>
</feature>
<dbReference type="RefSeq" id="WP_271472645.1">
    <property type="nucleotide sequence ID" value="NZ_JANEWF010000082.1"/>
</dbReference>
<protein>
    <submittedName>
        <fullName evidence="3">Neuraminidase-like domain-containing protein</fullName>
    </submittedName>
</protein>
<feature type="domain" description="ABC toxin N-terminal" evidence="2">
    <location>
        <begin position="9"/>
        <end position="150"/>
    </location>
</feature>
<reference evidence="3 4" key="1">
    <citation type="submission" date="2022-07" db="EMBL/GenBank/DDBJ databases">
        <title>Genome Analysis of Selected Gammaproteobacteria from Nigerian Food snails.</title>
        <authorList>
            <person name="Okafor A.C."/>
        </authorList>
    </citation>
    <scope>NUCLEOTIDE SEQUENCE [LARGE SCALE GENOMIC DNA]</scope>
    <source>
        <strain evidence="3 4">Awg 2</strain>
    </source>
</reference>
<gene>
    <name evidence="3" type="ORF">NNO07_27855</name>
</gene>
<comment type="caution">
    <text evidence="3">The sequence shown here is derived from an EMBL/GenBank/DDBJ whole genome shotgun (WGS) entry which is preliminary data.</text>
</comment>